<dbReference type="Pfam" id="PF02417">
    <property type="entry name" value="Chromate_transp"/>
    <property type="match status" value="2"/>
</dbReference>
<evidence type="ECO:0000256" key="4">
    <source>
        <dbReference type="ARBA" id="ARBA00022692"/>
    </source>
</evidence>
<keyword evidence="4 7" id="KW-0812">Transmembrane</keyword>
<proteinExistence type="inferred from homology"/>
<keyword evidence="6 7" id="KW-0472">Membrane</keyword>
<evidence type="ECO:0000256" key="3">
    <source>
        <dbReference type="ARBA" id="ARBA00022475"/>
    </source>
</evidence>
<dbReference type="PANTHER" id="PTHR43663">
    <property type="entry name" value="CHROMATE TRANSPORT PROTEIN-RELATED"/>
    <property type="match status" value="1"/>
</dbReference>
<comment type="similarity">
    <text evidence="2">Belongs to the chromate ion transporter (CHR) (TC 2.A.51) family.</text>
</comment>
<feature type="transmembrane region" description="Helical" evidence="7">
    <location>
        <begin position="260"/>
        <end position="282"/>
    </location>
</feature>
<dbReference type="AlphaFoldDB" id="A0A840UIB0"/>
<sequence length="474" mass="52954">MKELLLLMFRIGIIGFGGGSALIPVIEKEVVKEKKLITSNEYNKYIVVASITPGALPVELAGGIGWKVAGIRGMILSAIAMAFPGAIFTYLFLLLISFADKSILQQISFMSFGVNIFIIIILTEYVWRIIRQAITSKRFLKQIFIMLLVFFFTSEKNLSILLGINYTPTFNISTLNIFAMAFFIAAFTQGVFNKKNWIIIISVCSLYLLCISKIGLIQNVYIKYMVESIMVFLGIWGFMHSITANIIKRKLPTKLWQGECTFFLIILVLSIIAASYISFAGIEFVFHGILSSLMSFGGGDAYLAVADAMFVQAGFLPGDIFYGQIIPIINVLPGSILCKTLTGIGYYIGHTFIGTYLAEITFSVIGLITGVIGSCSVFYFILVLYERLEALPFLQVMRRWIQPIIAGMLLMVAVSLIIHNIKIGQQSYFTSLEIWGIIAVIYLGGIFFLYKININRFISVVFLILVSSFIFNMK</sequence>
<organism evidence="8 9">
    <name type="scientific">Pectinatus brassicae</name>
    <dbReference type="NCBI Taxonomy" id="862415"/>
    <lineage>
        <taxon>Bacteria</taxon>
        <taxon>Bacillati</taxon>
        <taxon>Bacillota</taxon>
        <taxon>Negativicutes</taxon>
        <taxon>Selenomonadales</taxon>
        <taxon>Selenomonadaceae</taxon>
        <taxon>Pectinatus</taxon>
    </lineage>
</organism>
<evidence type="ECO:0000256" key="2">
    <source>
        <dbReference type="ARBA" id="ARBA00005262"/>
    </source>
</evidence>
<feature type="transmembrane region" description="Helical" evidence="7">
    <location>
        <begin position="427"/>
        <end position="450"/>
    </location>
</feature>
<keyword evidence="9" id="KW-1185">Reference proteome</keyword>
<feature type="transmembrane region" description="Helical" evidence="7">
    <location>
        <begin position="143"/>
        <end position="164"/>
    </location>
</feature>
<feature type="transmembrane region" description="Helical" evidence="7">
    <location>
        <begin position="45"/>
        <end position="66"/>
    </location>
</feature>
<dbReference type="InterPro" id="IPR003370">
    <property type="entry name" value="Chromate_transpt"/>
</dbReference>
<feature type="transmembrane region" description="Helical" evidence="7">
    <location>
        <begin position="404"/>
        <end position="421"/>
    </location>
</feature>
<dbReference type="EMBL" id="JACHFH010000025">
    <property type="protein sequence ID" value="MBB5336846.1"/>
    <property type="molecule type" value="Genomic_DNA"/>
</dbReference>
<feature type="transmembrane region" description="Helical" evidence="7">
    <location>
        <begin position="360"/>
        <end position="384"/>
    </location>
</feature>
<dbReference type="InterPro" id="IPR052518">
    <property type="entry name" value="CHR_Transporter"/>
</dbReference>
<feature type="transmembrane region" description="Helical" evidence="7">
    <location>
        <begin position="170"/>
        <end position="188"/>
    </location>
</feature>
<dbReference type="Proteomes" id="UP000559117">
    <property type="component" value="Unassembled WGS sequence"/>
</dbReference>
<keyword evidence="5 7" id="KW-1133">Transmembrane helix</keyword>
<dbReference type="GO" id="GO:0015109">
    <property type="term" value="F:chromate transmembrane transporter activity"/>
    <property type="evidence" value="ECO:0007669"/>
    <property type="project" value="InterPro"/>
</dbReference>
<evidence type="ECO:0000256" key="7">
    <source>
        <dbReference type="SAM" id="Phobius"/>
    </source>
</evidence>
<evidence type="ECO:0000256" key="6">
    <source>
        <dbReference type="ARBA" id="ARBA00023136"/>
    </source>
</evidence>
<feature type="transmembrane region" description="Helical" evidence="7">
    <location>
        <begin position="229"/>
        <end position="248"/>
    </location>
</feature>
<name>A0A840UIB0_9FIRM</name>
<accession>A0A840UIB0</accession>
<evidence type="ECO:0000313" key="9">
    <source>
        <dbReference type="Proteomes" id="UP000559117"/>
    </source>
</evidence>
<comment type="subcellular location">
    <subcellularLocation>
        <location evidence="1">Cell membrane</location>
        <topology evidence="1">Multi-pass membrane protein</topology>
    </subcellularLocation>
</comment>
<feature type="transmembrane region" description="Helical" evidence="7">
    <location>
        <begin position="73"/>
        <end position="97"/>
    </location>
</feature>
<keyword evidence="3" id="KW-1003">Cell membrane</keyword>
<dbReference type="PANTHER" id="PTHR43663:SF1">
    <property type="entry name" value="CHROMATE TRANSPORTER"/>
    <property type="match status" value="1"/>
</dbReference>
<dbReference type="GO" id="GO:0005886">
    <property type="term" value="C:plasma membrane"/>
    <property type="evidence" value="ECO:0007669"/>
    <property type="project" value="UniProtKB-SubCell"/>
</dbReference>
<feature type="transmembrane region" description="Helical" evidence="7">
    <location>
        <begin position="103"/>
        <end position="122"/>
    </location>
</feature>
<evidence type="ECO:0000256" key="5">
    <source>
        <dbReference type="ARBA" id="ARBA00022989"/>
    </source>
</evidence>
<gene>
    <name evidence="8" type="ORF">HNR32_002001</name>
</gene>
<feature type="transmembrane region" description="Helical" evidence="7">
    <location>
        <begin position="329"/>
        <end position="348"/>
    </location>
</feature>
<dbReference type="RefSeq" id="WP_183862155.1">
    <property type="nucleotide sequence ID" value="NZ_JACHFH010000025.1"/>
</dbReference>
<reference evidence="8 9" key="1">
    <citation type="submission" date="2020-08" db="EMBL/GenBank/DDBJ databases">
        <title>Genomic Encyclopedia of Type Strains, Phase IV (KMG-IV): sequencing the most valuable type-strain genomes for metagenomic binning, comparative biology and taxonomic classification.</title>
        <authorList>
            <person name="Goeker M."/>
        </authorList>
    </citation>
    <scope>NUCLEOTIDE SEQUENCE [LARGE SCALE GENOMIC DNA]</scope>
    <source>
        <strain evidence="8 9">DSM 24661</strain>
    </source>
</reference>
<protein>
    <submittedName>
        <fullName evidence="8">Chromate transporter</fullName>
    </submittedName>
</protein>
<evidence type="ECO:0000313" key="8">
    <source>
        <dbReference type="EMBL" id="MBB5336846.1"/>
    </source>
</evidence>
<comment type="caution">
    <text evidence="8">The sequence shown here is derived from an EMBL/GenBank/DDBJ whole genome shotgun (WGS) entry which is preliminary data.</text>
</comment>
<feature type="transmembrane region" description="Helical" evidence="7">
    <location>
        <begin position="457"/>
        <end position="473"/>
    </location>
</feature>
<feature type="transmembrane region" description="Helical" evidence="7">
    <location>
        <begin position="197"/>
        <end position="217"/>
    </location>
</feature>
<evidence type="ECO:0000256" key="1">
    <source>
        <dbReference type="ARBA" id="ARBA00004651"/>
    </source>
</evidence>